<dbReference type="Proteomes" id="UP000264006">
    <property type="component" value="Chromosome"/>
</dbReference>
<feature type="transmembrane region" description="Helical" evidence="6">
    <location>
        <begin position="496"/>
        <end position="513"/>
    </location>
</feature>
<dbReference type="PANTHER" id="PTHR42829:SF2">
    <property type="entry name" value="NADH-UBIQUINONE OXIDOREDUCTASE CHAIN 5"/>
    <property type="match status" value="1"/>
</dbReference>
<feature type="transmembrane region" description="Helical" evidence="6">
    <location>
        <begin position="214"/>
        <end position="233"/>
    </location>
</feature>
<feature type="transmembrane region" description="Helical" evidence="6">
    <location>
        <begin position="311"/>
        <end position="332"/>
    </location>
</feature>
<evidence type="ECO:0000256" key="3">
    <source>
        <dbReference type="ARBA" id="ARBA00022989"/>
    </source>
</evidence>
<dbReference type="EMBL" id="CP031165">
    <property type="protein sequence ID" value="AXV09212.1"/>
    <property type="molecule type" value="Genomic_DNA"/>
</dbReference>
<evidence type="ECO:0000313" key="10">
    <source>
        <dbReference type="Proteomes" id="UP000264006"/>
    </source>
</evidence>
<dbReference type="KEGG" id="euz:DVS28_a4551"/>
<dbReference type="InterPro" id="IPR003945">
    <property type="entry name" value="NU5C-like"/>
</dbReference>
<proteinExistence type="predicted"/>
<feature type="transmembrane region" description="Helical" evidence="6">
    <location>
        <begin position="364"/>
        <end position="385"/>
    </location>
</feature>
<feature type="transmembrane region" description="Helical" evidence="6">
    <location>
        <begin position="62"/>
        <end position="83"/>
    </location>
</feature>
<gene>
    <name evidence="9" type="ORF">DVS28_a4551</name>
</gene>
<organism evidence="9 10">
    <name type="scientific">Euzebya pacifica</name>
    <dbReference type="NCBI Taxonomy" id="1608957"/>
    <lineage>
        <taxon>Bacteria</taxon>
        <taxon>Bacillati</taxon>
        <taxon>Actinomycetota</taxon>
        <taxon>Nitriliruptoria</taxon>
        <taxon>Euzebyales</taxon>
    </lineage>
</organism>
<feature type="transmembrane region" description="Helical" evidence="6">
    <location>
        <begin position="151"/>
        <end position="169"/>
    </location>
</feature>
<dbReference type="Pfam" id="PF00662">
    <property type="entry name" value="Proton_antipo_N"/>
    <property type="match status" value="1"/>
</dbReference>
<feature type="transmembrane region" description="Helical" evidence="6">
    <location>
        <begin position="406"/>
        <end position="425"/>
    </location>
</feature>
<feature type="transmembrane region" description="Helical" evidence="6">
    <location>
        <begin position="339"/>
        <end position="358"/>
    </location>
</feature>
<evidence type="ECO:0000259" key="7">
    <source>
        <dbReference type="Pfam" id="PF00361"/>
    </source>
</evidence>
<dbReference type="GO" id="GO:0042773">
    <property type="term" value="P:ATP synthesis coupled electron transport"/>
    <property type="evidence" value="ECO:0007669"/>
    <property type="project" value="InterPro"/>
</dbReference>
<dbReference type="GO" id="GO:0012505">
    <property type="term" value="C:endomembrane system"/>
    <property type="evidence" value="ECO:0007669"/>
    <property type="project" value="UniProtKB-SubCell"/>
</dbReference>
<feature type="transmembrane region" description="Helical" evidence="6">
    <location>
        <begin position="175"/>
        <end position="193"/>
    </location>
</feature>
<dbReference type="RefSeq" id="WP_216826224.1">
    <property type="nucleotide sequence ID" value="NZ_CP031165.1"/>
</dbReference>
<feature type="transmembrane region" description="Helical" evidence="6">
    <location>
        <begin position="445"/>
        <end position="466"/>
    </location>
</feature>
<name>A0A346Y415_9ACTN</name>
<keyword evidence="9" id="KW-0830">Ubiquinone</keyword>
<feature type="transmembrane region" description="Helical" evidence="6">
    <location>
        <begin position="31"/>
        <end position="55"/>
    </location>
</feature>
<evidence type="ECO:0000256" key="1">
    <source>
        <dbReference type="ARBA" id="ARBA00004127"/>
    </source>
</evidence>
<feature type="domain" description="NADH:quinone oxidoreductase/Mrp antiporter transmembrane" evidence="7">
    <location>
        <begin position="170"/>
        <end position="456"/>
    </location>
</feature>
<dbReference type="GO" id="GO:0016020">
    <property type="term" value="C:membrane"/>
    <property type="evidence" value="ECO:0007669"/>
    <property type="project" value="UniProtKB-SubCell"/>
</dbReference>
<evidence type="ECO:0000256" key="5">
    <source>
        <dbReference type="RuleBase" id="RU000320"/>
    </source>
</evidence>
<dbReference type="InterPro" id="IPR001750">
    <property type="entry name" value="ND/Mrp_TM"/>
</dbReference>
<keyword evidence="3 6" id="KW-1133">Transmembrane helix</keyword>
<dbReference type="NCBIfam" id="NF005141">
    <property type="entry name" value="PRK06590.1"/>
    <property type="match status" value="1"/>
</dbReference>
<evidence type="ECO:0000256" key="6">
    <source>
        <dbReference type="SAM" id="Phobius"/>
    </source>
</evidence>
<accession>A0A346Y415</accession>
<dbReference type="Gene3D" id="1.20.5.2700">
    <property type="match status" value="1"/>
</dbReference>
<dbReference type="NCBIfam" id="TIGR01974">
    <property type="entry name" value="NDH_I_L"/>
    <property type="match status" value="1"/>
</dbReference>
<dbReference type="AlphaFoldDB" id="A0A346Y415"/>
<evidence type="ECO:0000259" key="8">
    <source>
        <dbReference type="Pfam" id="PF00662"/>
    </source>
</evidence>
<comment type="subcellular location">
    <subcellularLocation>
        <location evidence="1">Endomembrane system</location>
        <topology evidence="1">Multi-pass membrane protein</topology>
    </subcellularLocation>
    <subcellularLocation>
        <location evidence="5">Membrane</location>
        <topology evidence="5">Multi-pass membrane protein</topology>
    </subcellularLocation>
</comment>
<dbReference type="PRINTS" id="PR01435">
    <property type="entry name" value="NPOXDRDTASE5"/>
</dbReference>
<feature type="transmembrane region" description="Helical" evidence="6">
    <location>
        <begin position="544"/>
        <end position="564"/>
    </location>
</feature>
<dbReference type="InterPro" id="IPR018393">
    <property type="entry name" value="NADHpl_OxRdtase_5_subgr"/>
</dbReference>
<evidence type="ECO:0000313" key="9">
    <source>
        <dbReference type="EMBL" id="AXV09212.1"/>
    </source>
</evidence>
<feature type="domain" description="NADH-Ubiquinone oxidoreductase (complex I) chain 5 N-terminal" evidence="8">
    <location>
        <begin position="102"/>
        <end position="152"/>
    </location>
</feature>
<reference evidence="9 10" key="1">
    <citation type="submission" date="2018-09" db="EMBL/GenBank/DDBJ databases">
        <title>Complete genome sequence of Euzebya sp. DY32-46 isolated from seawater of Pacific Ocean.</title>
        <authorList>
            <person name="Xu L."/>
            <person name="Wu Y.-H."/>
            <person name="Xu X.-W."/>
        </authorList>
    </citation>
    <scope>NUCLEOTIDE SEQUENCE [LARGE SCALE GENOMIC DNA]</scope>
    <source>
        <strain evidence="9 10">DY32-46</strain>
    </source>
</reference>
<dbReference type="GO" id="GO:0015990">
    <property type="term" value="P:electron transport coupled proton transport"/>
    <property type="evidence" value="ECO:0007669"/>
    <property type="project" value="TreeGrafter"/>
</dbReference>
<keyword evidence="2 5" id="KW-0812">Transmembrane</keyword>
<dbReference type="GO" id="GO:0003954">
    <property type="term" value="F:NADH dehydrogenase activity"/>
    <property type="evidence" value="ECO:0007669"/>
    <property type="project" value="TreeGrafter"/>
</dbReference>
<evidence type="ECO:0000256" key="4">
    <source>
        <dbReference type="ARBA" id="ARBA00023136"/>
    </source>
</evidence>
<feature type="transmembrane region" description="Helical" evidence="6">
    <location>
        <begin position="239"/>
        <end position="260"/>
    </location>
</feature>
<dbReference type="Pfam" id="PF00361">
    <property type="entry name" value="Proton_antipo_M"/>
    <property type="match status" value="1"/>
</dbReference>
<protein>
    <submittedName>
        <fullName evidence="9">NADH-ubiquinone oxidoreductase chain L</fullName>
    </submittedName>
</protein>
<keyword evidence="4 6" id="KW-0472">Membrane</keyword>
<evidence type="ECO:0000256" key="2">
    <source>
        <dbReference type="ARBA" id="ARBA00022692"/>
    </source>
</evidence>
<keyword evidence="10" id="KW-1185">Reference proteome</keyword>
<feature type="transmembrane region" description="Helical" evidence="6">
    <location>
        <begin position="647"/>
        <end position="667"/>
    </location>
</feature>
<feature type="transmembrane region" description="Helical" evidence="6">
    <location>
        <begin position="119"/>
        <end position="139"/>
    </location>
</feature>
<sequence>MTGSLLSPLLVPVLATEGGGHPFEHISTAAAGSVIDLAWLIPVVPAISAGLLLLFGRRLGRLTSGVAITAIGFSATMATLVLLELLSHPSGDRTFVVDVAAWLDIAGFTVNWSMLVDPLSAVMLMLVTWVGLLIHVYSLGYMSHDSRYERFFAYLNLFAASMLVLVLGSSFLVLFVGWELVGLSSYLLIGFWFEKKEYAAAAKKAFVTNRIGDVGFMVAMFIVFATFGSLEFAEVLPAIGTAATGTLVAIGLLLFVGATGKSAQIPLYVWLPDAMAGPTPVSALIHAATMVTAGVYLIARTSPLYAAIPDIGLIVAWVGGATAFVAAAIACAQVDLKKILAYSTVSQLGYMFIGVGVGDYTAGVFHLLTHGFFKALLFLAAGSVMHAMADRTDIRQMGGLWRKMPITGTTSLIAVLAIAGFPFSSGFYSKEEILAAAAETAGTEALWVLGLLVAGMTAFYMVRWFLLIFTGPKRWEGVTDDAGKAVFHPHESPPSMTLPLLLLAVAAAFGGLLNTSPEDGWLHGWLGNTVEAFHHTSEIIPVSWHLPAALAVAAIGVAISIWMFRGTDAKKVQTIGVGGGLVSIARNKFYVDEFYEFFTVKVGGALARGLSRVDKGGVDGIVNGAAGVTRSFAGQARRTQTGYVRSYALGIVAGTIFLGALVAFAFIGGSV</sequence>
<dbReference type="InterPro" id="IPR001516">
    <property type="entry name" value="Proton_antipo_N"/>
</dbReference>
<dbReference type="PRINTS" id="PR01434">
    <property type="entry name" value="NADHDHGNASE5"/>
</dbReference>
<dbReference type="GO" id="GO:0008137">
    <property type="term" value="F:NADH dehydrogenase (ubiquinone) activity"/>
    <property type="evidence" value="ECO:0007669"/>
    <property type="project" value="InterPro"/>
</dbReference>
<dbReference type="PANTHER" id="PTHR42829">
    <property type="entry name" value="NADH-UBIQUINONE OXIDOREDUCTASE CHAIN 5"/>
    <property type="match status" value="1"/>
</dbReference>
<feature type="transmembrane region" description="Helical" evidence="6">
    <location>
        <begin position="281"/>
        <end position="299"/>
    </location>
</feature>